<organism evidence="1 2">
    <name type="scientific">Streptomyces purpureus</name>
    <dbReference type="NCBI Taxonomy" id="1951"/>
    <lineage>
        <taxon>Bacteria</taxon>
        <taxon>Bacillati</taxon>
        <taxon>Actinomycetota</taxon>
        <taxon>Actinomycetes</taxon>
        <taxon>Kitasatosporales</taxon>
        <taxon>Streptomycetaceae</taxon>
        <taxon>Streptomyces</taxon>
    </lineage>
</organism>
<evidence type="ECO:0000313" key="2">
    <source>
        <dbReference type="Proteomes" id="UP000619486"/>
    </source>
</evidence>
<evidence type="ECO:0000313" key="1">
    <source>
        <dbReference type="EMBL" id="GGT66223.1"/>
    </source>
</evidence>
<accession>A0A918HJN6</accession>
<dbReference type="Proteomes" id="UP000619486">
    <property type="component" value="Unassembled WGS sequence"/>
</dbReference>
<name>A0A918HJN6_9ACTN</name>
<protein>
    <submittedName>
        <fullName evidence="1">Uncharacterized protein</fullName>
    </submittedName>
</protein>
<reference evidence="1" key="1">
    <citation type="journal article" date="2014" name="Int. J. Syst. Evol. Microbiol.">
        <title>Complete genome sequence of Corynebacterium casei LMG S-19264T (=DSM 44701T), isolated from a smear-ripened cheese.</title>
        <authorList>
            <consortium name="US DOE Joint Genome Institute (JGI-PGF)"/>
            <person name="Walter F."/>
            <person name="Albersmeier A."/>
            <person name="Kalinowski J."/>
            <person name="Ruckert C."/>
        </authorList>
    </citation>
    <scope>NUCLEOTIDE SEQUENCE</scope>
    <source>
        <strain evidence="1">JCM 3172</strain>
    </source>
</reference>
<dbReference type="AlphaFoldDB" id="A0A918HJN6"/>
<proteinExistence type="predicted"/>
<sequence>MPATDLTGPDPRYPAYWVAPMDGPGTLCAPDDVAHLVLIGHKAAMKNAASHTSRTSIRHGSGA</sequence>
<dbReference type="EMBL" id="BMQQ01000056">
    <property type="protein sequence ID" value="GGT66223.1"/>
    <property type="molecule type" value="Genomic_DNA"/>
</dbReference>
<dbReference type="RefSeq" id="WP_189205598.1">
    <property type="nucleotide sequence ID" value="NZ_BMQQ01000056.1"/>
</dbReference>
<keyword evidence="2" id="KW-1185">Reference proteome</keyword>
<comment type="caution">
    <text evidence="1">The sequence shown here is derived from an EMBL/GenBank/DDBJ whole genome shotgun (WGS) entry which is preliminary data.</text>
</comment>
<gene>
    <name evidence="1" type="ORF">GCM10014713_68690</name>
</gene>
<reference evidence="1" key="2">
    <citation type="submission" date="2020-09" db="EMBL/GenBank/DDBJ databases">
        <authorList>
            <person name="Sun Q."/>
            <person name="Ohkuma M."/>
        </authorList>
    </citation>
    <scope>NUCLEOTIDE SEQUENCE</scope>
    <source>
        <strain evidence="1">JCM 3172</strain>
    </source>
</reference>